<proteinExistence type="predicted"/>
<evidence type="ECO:0000313" key="2">
    <source>
        <dbReference type="EMBL" id="KAK0741282.1"/>
    </source>
</evidence>
<name>A0AA40EL02_9PEZI</name>
<comment type="caution">
    <text evidence="2">The sequence shown here is derived from an EMBL/GenBank/DDBJ whole genome shotgun (WGS) entry which is preliminary data.</text>
</comment>
<gene>
    <name evidence="2" type="ORF">B0T18DRAFT_419837</name>
</gene>
<protein>
    <submittedName>
        <fullName evidence="2">Uncharacterized protein</fullName>
    </submittedName>
</protein>
<evidence type="ECO:0000256" key="1">
    <source>
        <dbReference type="SAM" id="MobiDB-lite"/>
    </source>
</evidence>
<dbReference type="Proteomes" id="UP001172155">
    <property type="component" value="Unassembled WGS sequence"/>
</dbReference>
<evidence type="ECO:0000313" key="3">
    <source>
        <dbReference type="Proteomes" id="UP001172155"/>
    </source>
</evidence>
<dbReference type="EMBL" id="JAUKUD010000006">
    <property type="protein sequence ID" value="KAK0741282.1"/>
    <property type="molecule type" value="Genomic_DNA"/>
</dbReference>
<reference evidence="2" key="1">
    <citation type="submission" date="2023-06" db="EMBL/GenBank/DDBJ databases">
        <title>Genome-scale phylogeny and comparative genomics of the fungal order Sordariales.</title>
        <authorList>
            <consortium name="Lawrence Berkeley National Laboratory"/>
            <person name="Hensen N."/>
            <person name="Bonometti L."/>
            <person name="Westerberg I."/>
            <person name="Brannstrom I.O."/>
            <person name="Guillou S."/>
            <person name="Cros-Aarteil S."/>
            <person name="Calhoun S."/>
            <person name="Haridas S."/>
            <person name="Kuo A."/>
            <person name="Mondo S."/>
            <person name="Pangilinan J."/>
            <person name="Riley R."/>
            <person name="LaButti K."/>
            <person name="Andreopoulos B."/>
            <person name="Lipzen A."/>
            <person name="Chen C."/>
            <person name="Yanf M."/>
            <person name="Daum C."/>
            <person name="Ng V."/>
            <person name="Clum A."/>
            <person name="Steindorff A."/>
            <person name="Ohm R."/>
            <person name="Martin F."/>
            <person name="Silar P."/>
            <person name="Natvig D."/>
            <person name="Lalanne C."/>
            <person name="Gautier V."/>
            <person name="Ament-velasquez S.L."/>
            <person name="Kruys A."/>
            <person name="Hutchinson M.I."/>
            <person name="Powell A.J."/>
            <person name="Barry K."/>
            <person name="Miller A.N."/>
            <person name="Grigoriev I.V."/>
            <person name="Debuchy R."/>
            <person name="Gladieux P."/>
            <person name="Thoren M.H."/>
            <person name="Johannesson H."/>
        </authorList>
    </citation>
    <scope>NUCLEOTIDE SEQUENCE</scope>
    <source>
        <strain evidence="2">SMH3187-1</strain>
    </source>
</reference>
<feature type="region of interest" description="Disordered" evidence="1">
    <location>
        <begin position="21"/>
        <end position="48"/>
    </location>
</feature>
<sequence>MTGMTGASPIKPYVLPGPVVATVPGRRSHRTRVPCRTMPDRQSHRTRASIEHYILSA</sequence>
<organism evidence="2 3">
    <name type="scientific">Schizothecium vesticola</name>
    <dbReference type="NCBI Taxonomy" id="314040"/>
    <lineage>
        <taxon>Eukaryota</taxon>
        <taxon>Fungi</taxon>
        <taxon>Dikarya</taxon>
        <taxon>Ascomycota</taxon>
        <taxon>Pezizomycotina</taxon>
        <taxon>Sordariomycetes</taxon>
        <taxon>Sordariomycetidae</taxon>
        <taxon>Sordariales</taxon>
        <taxon>Schizotheciaceae</taxon>
        <taxon>Schizothecium</taxon>
    </lineage>
</organism>
<accession>A0AA40EL02</accession>
<dbReference type="AlphaFoldDB" id="A0AA40EL02"/>
<keyword evidence="3" id="KW-1185">Reference proteome</keyword>